<dbReference type="AlphaFoldDB" id="A0A4U0FA13"/>
<dbReference type="RefSeq" id="WP_136778467.1">
    <property type="nucleotide sequence ID" value="NZ_SUPK01000006.1"/>
</dbReference>
<evidence type="ECO:0000313" key="1">
    <source>
        <dbReference type="EMBL" id="TJY41547.1"/>
    </source>
</evidence>
<sequence>MAYRGKPVEDLPHEETLIWTCKNDDCNGWIRDNFAFENVPICHRCQSPMVSSVKMLPLLINTNKDMKSKKQGVQIL</sequence>
<dbReference type="Pfam" id="PF14169">
    <property type="entry name" value="YdjO"/>
    <property type="match status" value="1"/>
</dbReference>
<dbReference type="OrthoDB" id="1955171at2"/>
<dbReference type="Proteomes" id="UP000309673">
    <property type="component" value="Unassembled WGS sequence"/>
</dbReference>
<dbReference type="InterPro" id="IPR025916">
    <property type="entry name" value="YdjO"/>
</dbReference>
<protein>
    <recommendedName>
        <fullName evidence="3">Cold-shock protein</fullName>
    </recommendedName>
</protein>
<evidence type="ECO:0008006" key="3">
    <source>
        <dbReference type="Google" id="ProtNLM"/>
    </source>
</evidence>
<name>A0A4U0FA13_9BACL</name>
<organism evidence="1 2">
    <name type="scientific">Cohnella pontilimi</name>
    <dbReference type="NCBI Taxonomy" id="2564100"/>
    <lineage>
        <taxon>Bacteria</taxon>
        <taxon>Bacillati</taxon>
        <taxon>Bacillota</taxon>
        <taxon>Bacilli</taxon>
        <taxon>Bacillales</taxon>
        <taxon>Paenibacillaceae</taxon>
        <taxon>Cohnella</taxon>
    </lineage>
</organism>
<proteinExistence type="predicted"/>
<dbReference type="EMBL" id="SUPK01000006">
    <property type="protein sequence ID" value="TJY41547.1"/>
    <property type="molecule type" value="Genomic_DNA"/>
</dbReference>
<comment type="caution">
    <text evidence="1">The sequence shown here is derived from an EMBL/GenBank/DDBJ whole genome shotgun (WGS) entry which is preliminary data.</text>
</comment>
<reference evidence="1 2" key="1">
    <citation type="submission" date="2019-04" db="EMBL/GenBank/DDBJ databases">
        <title>Cohnella sp. nov., isolated from soil.</title>
        <authorList>
            <person name="Kim W."/>
        </authorList>
    </citation>
    <scope>NUCLEOTIDE SEQUENCE [LARGE SCALE GENOMIC DNA]</scope>
    <source>
        <strain evidence="1 2">CAU 1483</strain>
    </source>
</reference>
<keyword evidence="2" id="KW-1185">Reference proteome</keyword>
<gene>
    <name evidence="1" type="ORF">E5161_14205</name>
</gene>
<accession>A0A4U0FA13</accession>
<evidence type="ECO:0000313" key="2">
    <source>
        <dbReference type="Proteomes" id="UP000309673"/>
    </source>
</evidence>